<dbReference type="EMBL" id="JAGKQH010000002">
    <property type="protein sequence ID" value="KAG6605647.1"/>
    <property type="molecule type" value="Genomic_DNA"/>
</dbReference>
<gene>
    <name evidence="9" type="primary">OL3</name>
    <name evidence="9" type="ORF">SDJN03_02964</name>
</gene>
<dbReference type="InterPro" id="IPR000136">
    <property type="entry name" value="Oleosin"/>
</dbReference>
<feature type="transmembrane region" description="Helical" evidence="8">
    <location>
        <begin position="80"/>
        <end position="102"/>
    </location>
</feature>
<protein>
    <recommendedName>
        <fullName evidence="7">Oleosin</fullName>
    </recommendedName>
</protein>
<comment type="caution">
    <text evidence="9">The sequence shown here is derived from an EMBL/GenBank/DDBJ whole genome shotgun (WGS) entry which is preliminary data.</text>
</comment>
<keyword evidence="4 8" id="KW-0812">Transmembrane</keyword>
<evidence type="ECO:0000256" key="2">
    <source>
        <dbReference type="ARBA" id="ARBA00010858"/>
    </source>
</evidence>
<dbReference type="GO" id="GO:0012511">
    <property type="term" value="C:monolayer-surrounded lipid storage body"/>
    <property type="evidence" value="ECO:0007669"/>
    <property type="project" value="InterPro"/>
</dbReference>
<keyword evidence="3 7" id="KW-0551">Lipid droplet</keyword>
<dbReference type="GO" id="GO:0016020">
    <property type="term" value="C:membrane"/>
    <property type="evidence" value="ECO:0007669"/>
    <property type="project" value="UniProtKB-SubCell"/>
</dbReference>
<dbReference type="GO" id="GO:0005576">
    <property type="term" value="C:extracellular region"/>
    <property type="evidence" value="ECO:0007669"/>
    <property type="project" value="TreeGrafter"/>
</dbReference>
<dbReference type="Proteomes" id="UP000685013">
    <property type="component" value="Chromosome 2"/>
</dbReference>
<dbReference type="PANTHER" id="PTHR33203">
    <property type="entry name" value="OLEOSIN"/>
    <property type="match status" value="1"/>
</dbReference>
<evidence type="ECO:0000256" key="1">
    <source>
        <dbReference type="ARBA" id="ARBA00002582"/>
    </source>
</evidence>
<name>A0AAV6P0I7_9ROSI</name>
<evidence type="ECO:0000313" key="10">
    <source>
        <dbReference type="Proteomes" id="UP000685013"/>
    </source>
</evidence>
<comment type="similarity">
    <text evidence="2 7">Belongs to the oleosin family.</text>
</comment>
<evidence type="ECO:0000256" key="7">
    <source>
        <dbReference type="RuleBase" id="RU000540"/>
    </source>
</evidence>
<proteinExistence type="inferred from homology"/>
<dbReference type="GO" id="GO:0019915">
    <property type="term" value="P:lipid storage"/>
    <property type="evidence" value="ECO:0007669"/>
    <property type="project" value="TreeGrafter"/>
</dbReference>
<dbReference type="GO" id="GO:0009791">
    <property type="term" value="P:post-embryonic development"/>
    <property type="evidence" value="ECO:0007669"/>
    <property type="project" value="UniProtKB-ARBA"/>
</dbReference>
<evidence type="ECO:0000256" key="3">
    <source>
        <dbReference type="ARBA" id="ARBA00022677"/>
    </source>
</evidence>
<dbReference type="Pfam" id="PF01277">
    <property type="entry name" value="Oleosin"/>
    <property type="match status" value="1"/>
</dbReference>
<dbReference type="PROSITE" id="PS00811">
    <property type="entry name" value="OLEOSINS"/>
    <property type="match status" value="1"/>
</dbReference>
<evidence type="ECO:0000256" key="5">
    <source>
        <dbReference type="ARBA" id="ARBA00022989"/>
    </source>
</evidence>
<dbReference type="AlphaFoldDB" id="A0AAV6P0I7"/>
<keyword evidence="6 8" id="KW-0472">Membrane</keyword>
<dbReference type="PANTHER" id="PTHR33203:SF25">
    <property type="entry name" value="OLEOSIN 18.5 KDA"/>
    <property type="match status" value="1"/>
</dbReference>
<dbReference type="GO" id="GO:0048608">
    <property type="term" value="P:reproductive structure development"/>
    <property type="evidence" value="ECO:0007669"/>
    <property type="project" value="UniProtKB-ARBA"/>
</dbReference>
<evidence type="ECO:0000256" key="6">
    <source>
        <dbReference type="ARBA" id="ARBA00023136"/>
    </source>
</evidence>
<evidence type="ECO:0000313" key="9">
    <source>
        <dbReference type="EMBL" id="KAG6605647.1"/>
    </source>
</evidence>
<feature type="non-terminal residue" evidence="9">
    <location>
        <position position="1"/>
    </location>
</feature>
<sequence length="160" mass="17390">MQEKLSTTYHSTLYIITLFFTFNKDPYNFSMAESRNSQLYKARQTSNELPRSHKVVKAITAATTGGSLLALSGLTMTGTVIALAIATPLFVIFSPVLVPAAITVSLLIMGFLISGGFGIAAAVVLWWFFRYVAGRRQDANNDLPGKKSYKFGGKGIQVEG</sequence>
<keyword evidence="10" id="KW-1185">Reference proteome</keyword>
<evidence type="ECO:0000256" key="8">
    <source>
        <dbReference type="SAM" id="Phobius"/>
    </source>
</evidence>
<reference evidence="9 10" key="1">
    <citation type="journal article" date="2021" name="Hortic Res">
        <title>The domestication of Cucurbita argyrosperma as revealed by the genome of its wild relative.</title>
        <authorList>
            <person name="Barrera-Redondo J."/>
            <person name="Sanchez-de la Vega G."/>
            <person name="Aguirre-Liguori J.A."/>
            <person name="Castellanos-Morales G."/>
            <person name="Gutierrez-Guerrero Y.T."/>
            <person name="Aguirre-Dugua X."/>
            <person name="Aguirre-Planter E."/>
            <person name="Tenaillon M.I."/>
            <person name="Lira-Saade R."/>
            <person name="Eguiarte L.E."/>
        </authorList>
    </citation>
    <scope>NUCLEOTIDE SEQUENCE [LARGE SCALE GENOMIC DNA]</scope>
    <source>
        <strain evidence="9">JBR-2021</strain>
    </source>
</reference>
<evidence type="ECO:0000256" key="4">
    <source>
        <dbReference type="ARBA" id="ARBA00022692"/>
    </source>
</evidence>
<comment type="function">
    <text evidence="1">May have a structural role to stabilize the lipid body during desiccation of the seed by preventing coalescence of the oil. Probably interacts with both lipid and phospholipid moieties of lipid bodies. May also provide recognition signals for specific lipase anchorage in lipolysis during seedling growth.</text>
</comment>
<feature type="transmembrane region" description="Helical" evidence="8">
    <location>
        <begin position="108"/>
        <end position="129"/>
    </location>
</feature>
<accession>A0AAV6P0I7</accession>
<organism evidence="9 10">
    <name type="scientific">Cucurbita argyrosperma subsp. sororia</name>
    <dbReference type="NCBI Taxonomy" id="37648"/>
    <lineage>
        <taxon>Eukaryota</taxon>
        <taxon>Viridiplantae</taxon>
        <taxon>Streptophyta</taxon>
        <taxon>Embryophyta</taxon>
        <taxon>Tracheophyta</taxon>
        <taxon>Spermatophyta</taxon>
        <taxon>Magnoliopsida</taxon>
        <taxon>eudicotyledons</taxon>
        <taxon>Gunneridae</taxon>
        <taxon>Pentapetalae</taxon>
        <taxon>rosids</taxon>
        <taxon>fabids</taxon>
        <taxon>Cucurbitales</taxon>
        <taxon>Cucurbitaceae</taxon>
        <taxon>Cucurbiteae</taxon>
        <taxon>Cucurbita</taxon>
    </lineage>
</organism>
<keyword evidence="5 8" id="KW-1133">Transmembrane helix</keyword>
<comment type="subcellular location">
    <subcellularLocation>
        <location evidence="7">Lipid droplet</location>
    </subcellularLocation>
    <subcellularLocation>
        <location evidence="7">Membrane</location>
        <topology evidence="7">Multi-pass membrane protein</topology>
    </subcellularLocation>
</comment>